<keyword evidence="1" id="KW-0677">Repeat</keyword>
<dbReference type="CDD" id="cd00027">
    <property type="entry name" value="BRCT"/>
    <property type="match status" value="2"/>
</dbReference>
<dbReference type="InterPro" id="IPR036420">
    <property type="entry name" value="BRCT_dom_sf"/>
</dbReference>
<dbReference type="GO" id="GO:0007095">
    <property type="term" value="P:mitotic G2 DNA damage checkpoint signaling"/>
    <property type="evidence" value="ECO:0007669"/>
    <property type="project" value="TreeGrafter"/>
</dbReference>
<comment type="caution">
    <text evidence="4">The sequence shown here is derived from an EMBL/GenBank/DDBJ whole genome shotgun (WGS) entry which is preliminary data.</text>
</comment>
<keyword evidence="5" id="KW-1185">Reference proteome</keyword>
<dbReference type="OrthoDB" id="251770at2759"/>
<dbReference type="InterPro" id="IPR059215">
    <property type="entry name" value="BRCT2_TopBP1-like"/>
</dbReference>
<dbReference type="SMR" id="A0A8T3C469"/>
<dbReference type="CDD" id="cd17731">
    <property type="entry name" value="BRCT_TopBP1_rpt2_like"/>
    <property type="match status" value="1"/>
</dbReference>
<dbReference type="SMART" id="SM00292">
    <property type="entry name" value="BRCT"/>
    <property type="match status" value="6"/>
</dbReference>
<dbReference type="Proteomes" id="UP000829196">
    <property type="component" value="Unassembled WGS sequence"/>
</dbReference>
<dbReference type="PROSITE" id="PS50172">
    <property type="entry name" value="BRCT"/>
    <property type="match status" value="6"/>
</dbReference>
<dbReference type="EMBL" id="JAGYWB010000002">
    <property type="protein sequence ID" value="KAI0528553.1"/>
    <property type="molecule type" value="Genomic_DNA"/>
</dbReference>
<evidence type="ECO:0000313" key="4">
    <source>
        <dbReference type="EMBL" id="KAI0528553.1"/>
    </source>
</evidence>
<dbReference type="FunFam" id="3.40.50.10190:FF:000061">
    <property type="entry name" value="Transcription coactivator"/>
    <property type="match status" value="1"/>
</dbReference>
<feature type="domain" description="BRCT" evidence="3">
    <location>
        <begin position="590"/>
        <end position="678"/>
    </location>
</feature>
<feature type="region of interest" description="Disordered" evidence="2">
    <location>
        <begin position="802"/>
        <end position="855"/>
    </location>
</feature>
<evidence type="ECO:0000259" key="3">
    <source>
        <dbReference type="PROSITE" id="PS50172"/>
    </source>
</evidence>
<dbReference type="CDD" id="cd17718">
    <property type="entry name" value="BRCT_TopBP1_rpt3"/>
    <property type="match status" value="1"/>
</dbReference>
<name>A0A8T3C469_DENNO</name>
<dbReference type="PANTHER" id="PTHR13561:SF20">
    <property type="entry name" value="DNA TOPOISOMERASE 2-BINDING PROTEIN 1"/>
    <property type="match status" value="1"/>
</dbReference>
<feature type="domain" description="BRCT" evidence="3">
    <location>
        <begin position="392"/>
        <end position="484"/>
    </location>
</feature>
<dbReference type="PANTHER" id="PTHR13561">
    <property type="entry name" value="DNA REPLICATION REGULATOR DPB11-RELATED"/>
    <property type="match status" value="1"/>
</dbReference>
<feature type="domain" description="BRCT" evidence="3">
    <location>
        <begin position="101"/>
        <end position="185"/>
    </location>
</feature>
<dbReference type="GO" id="GO:0033314">
    <property type="term" value="P:mitotic DNA replication checkpoint signaling"/>
    <property type="evidence" value="ECO:0007669"/>
    <property type="project" value="TreeGrafter"/>
</dbReference>
<evidence type="ECO:0000256" key="2">
    <source>
        <dbReference type="SAM" id="MobiDB-lite"/>
    </source>
</evidence>
<dbReference type="Pfam" id="PF00533">
    <property type="entry name" value="BRCT"/>
    <property type="match status" value="1"/>
</dbReference>
<dbReference type="Gene3D" id="3.40.50.10190">
    <property type="entry name" value="BRCT domain"/>
    <property type="match status" value="6"/>
</dbReference>
<evidence type="ECO:0000256" key="1">
    <source>
        <dbReference type="ARBA" id="ARBA00022737"/>
    </source>
</evidence>
<accession>A0A8T3C469</accession>
<feature type="compositionally biased region" description="Polar residues" evidence="2">
    <location>
        <begin position="812"/>
        <end position="825"/>
    </location>
</feature>
<dbReference type="Pfam" id="PF12738">
    <property type="entry name" value="PTCB-BRCT"/>
    <property type="match status" value="3"/>
</dbReference>
<dbReference type="InterPro" id="IPR001357">
    <property type="entry name" value="BRCT_dom"/>
</dbReference>
<sequence length="1030" mass="114405">MSARSGTFSGTNVFLSRNLVPPEVFDAIHDALRLNGAQVFLCCDTSRTAPNDYHVISSPDHEKFEDLKAKGCNLVGPQCIFSCAKEYRMLPKHGYTCCLAMDGVKVLASGFERDEKAMIEKLVTAMGGVLQAKAAMDVNFVIVKNVLAAKYKWALHVLKKPIVNMSWLCQCWIEHRVVPQEPYRILPFMGLTICVTRIPADERKEIERLIIQNGGQYSADLTKKCSHLVSDISFSLMPLGSSSDITNSDLDVPKAPAGDKYVVAQRWGHIHIVSRKWIDQSISRRACLDERLYPVHEISLSGNDAKVLHKEQYFQDPSNVTSQLLPPTNIEDLEAASSQNISISETSTIKSEVAVAEAYPGKMEDKNVETNSEHVEDKVKFDCRVAQDSEEDDDLYLSNCRIFLAGFEEKELRKLVNMIRRGGGTRHMLLSEKLSHIILGTPSESEKKEIRRLAVSGVINVVNATWLEESDQAKRELPVSSRHIFSALMISKDSTYSCMEPSVVDQGVKKVENIRVFSFATTSPVTEDKVLVSKPLSNEKQGTNESCPIVNGFTEVVTKCEASRQHSIMKVNQTHESKLHMVSARGDSSNSKAAFKGKSFCFSSSFPVEPRAEVIEWVKGGGGTLLDDQATNADFIIESHGLSQSLCASIFQSTSVSTHWIRASIEECCMQDVASHILYSPLNCHIPLPGFEDLRFCVSQYEGKERILLRNLCFVLGAKFTEKLTKKVTHLLCKFTNGPKYTAACRKGIQTVTAEWITECVSQDKLVPPDSFQPRTVTSQDKEAGLCTVSQHPTQAVRMISFPSQSPSQPQGLMQNSRMNVGSSSDGKRLNLSELDRNTRASKRKKVKEIHGENRKTGPDVAEAIEDLLAQSDKIQDLKSPGTSGNGSNIFAPDPPIIDQNHGNSNTASGISNNWIVREQKQGSTSHPTNQARKSGAYDAFTETQTESQVVGYEEDLSGRQKIIERVRSQSLTLTPDVRAFADEIIATLSTNFGENMPFTLALRFAMKRFQHSPIFTRPFVQENAWTCCC</sequence>
<proteinExistence type="predicted"/>
<dbReference type="GO" id="GO:0006270">
    <property type="term" value="P:DNA replication initiation"/>
    <property type="evidence" value="ECO:0007669"/>
    <property type="project" value="TreeGrafter"/>
</dbReference>
<feature type="compositionally biased region" description="Basic and acidic residues" evidence="2">
    <location>
        <begin position="826"/>
        <end position="839"/>
    </location>
</feature>
<dbReference type="SUPFAM" id="SSF52113">
    <property type="entry name" value="BRCT domain"/>
    <property type="match status" value="5"/>
</dbReference>
<gene>
    <name evidence="4" type="ORF">KFK09_001095</name>
</gene>
<dbReference type="FunFam" id="3.40.50.10190:FF:000052">
    <property type="entry name" value="Transcription coactivator"/>
    <property type="match status" value="1"/>
</dbReference>
<evidence type="ECO:0000313" key="5">
    <source>
        <dbReference type="Proteomes" id="UP000829196"/>
    </source>
</evidence>
<feature type="domain" description="BRCT" evidence="3">
    <location>
        <begin position="3"/>
        <end position="97"/>
    </location>
</feature>
<feature type="domain" description="BRCT" evidence="3">
    <location>
        <begin position="691"/>
        <end position="774"/>
    </location>
</feature>
<reference evidence="4" key="1">
    <citation type="journal article" date="2022" name="Front. Genet.">
        <title>Chromosome-Scale Assembly of the Dendrobium nobile Genome Provides Insights Into the Molecular Mechanism of the Biosynthesis of the Medicinal Active Ingredient of Dendrobium.</title>
        <authorList>
            <person name="Xu Q."/>
            <person name="Niu S.-C."/>
            <person name="Li K.-L."/>
            <person name="Zheng P.-J."/>
            <person name="Zhang X.-J."/>
            <person name="Jia Y."/>
            <person name="Liu Y."/>
            <person name="Niu Y.-X."/>
            <person name="Yu L.-H."/>
            <person name="Chen D.-F."/>
            <person name="Zhang G.-Q."/>
        </authorList>
    </citation>
    <scope>NUCLEOTIDE SEQUENCE</scope>
    <source>
        <tissue evidence="4">Leaf</tissue>
    </source>
</reference>
<dbReference type="FunFam" id="3.40.50.10190:FF:000057">
    <property type="entry name" value="Transcription coactivator"/>
    <property type="match status" value="1"/>
</dbReference>
<protein>
    <recommendedName>
        <fullName evidence="3">BRCT domain-containing protein</fullName>
    </recommendedName>
</protein>
<dbReference type="AlphaFoldDB" id="A0A8T3C469"/>
<feature type="domain" description="BRCT" evidence="3">
    <location>
        <begin position="188"/>
        <end position="295"/>
    </location>
</feature>
<organism evidence="4 5">
    <name type="scientific">Dendrobium nobile</name>
    <name type="common">Orchid</name>
    <dbReference type="NCBI Taxonomy" id="94219"/>
    <lineage>
        <taxon>Eukaryota</taxon>
        <taxon>Viridiplantae</taxon>
        <taxon>Streptophyta</taxon>
        <taxon>Embryophyta</taxon>
        <taxon>Tracheophyta</taxon>
        <taxon>Spermatophyta</taxon>
        <taxon>Magnoliopsida</taxon>
        <taxon>Liliopsida</taxon>
        <taxon>Asparagales</taxon>
        <taxon>Orchidaceae</taxon>
        <taxon>Epidendroideae</taxon>
        <taxon>Malaxideae</taxon>
        <taxon>Dendrobiinae</taxon>
        <taxon>Dendrobium</taxon>
    </lineage>
</organism>